<evidence type="ECO:0000313" key="2">
    <source>
        <dbReference type="EMBL" id="KKK57975.1"/>
    </source>
</evidence>
<feature type="non-terminal residue" evidence="2">
    <location>
        <position position="1"/>
    </location>
</feature>
<reference evidence="2" key="1">
    <citation type="journal article" date="2015" name="Nature">
        <title>Complex archaea that bridge the gap between prokaryotes and eukaryotes.</title>
        <authorList>
            <person name="Spang A."/>
            <person name="Saw J.H."/>
            <person name="Jorgensen S.L."/>
            <person name="Zaremba-Niedzwiedzka K."/>
            <person name="Martijn J."/>
            <person name="Lind A.E."/>
            <person name="van Eijk R."/>
            <person name="Schleper C."/>
            <person name="Guy L."/>
            <person name="Ettema T.J."/>
        </authorList>
    </citation>
    <scope>NUCLEOTIDE SEQUENCE</scope>
</reference>
<feature type="region of interest" description="Disordered" evidence="1">
    <location>
        <begin position="100"/>
        <end position="148"/>
    </location>
</feature>
<name>A0A0F8XAJ7_9ZZZZ</name>
<gene>
    <name evidence="2" type="ORF">LCGC14_3049090</name>
</gene>
<feature type="compositionally biased region" description="Low complexity" evidence="1">
    <location>
        <begin position="115"/>
        <end position="132"/>
    </location>
</feature>
<dbReference type="EMBL" id="LAZR01064209">
    <property type="protein sequence ID" value="KKK57975.1"/>
    <property type="molecule type" value="Genomic_DNA"/>
</dbReference>
<comment type="caution">
    <text evidence="2">The sequence shown here is derived from an EMBL/GenBank/DDBJ whole genome shotgun (WGS) entry which is preliminary data.</text>
</comment>
<protein>
    <submittedName>
        <fullName evidence="2">Uncharacterized protein</fullName>
    </submittedName>
</protein>
<dbReference type="AlphaFoldDB" id="A0A0F8XAJ7"/>
<evidence type="ECO:0000256" key="1">
    <source>
        <dbReference type="SAM" id="MobiDB-lite"/>
    </source>
</evidence>
<accession>A0A0F8XAJ7</accession>
<sequence>EINESQFANKSTESFRARLEKVARGNRVLQGRILGLAITLATVRAIEGRGRLTSDMVNRQIDEIGANIQSPQAFRSAILRVRADLISRFEDRKRIMLQGEAPTFAPAPTSREPLTAAPAGQAATPAQVPPTGKRLRFNPETGKLEGVQ</sequence>
<proteinExistence type="predicted"/>
<organism evidence="2">
    <name type="scientific">marine sediment metagenome</name>
    <dbReference type="NCBI Taxonomy" id="412755"/>
    <lineage>
        <taxon>unclassified sequences</taxon>
        <taxon>metagenomes</taxon>
        <taxon>ecological metagenomes</taxon>
    </lineage>
</organism>